<dbReference type="AlphaFoldDB" id="A0A5B7CLP5"/>
<name>A0A5B7CLP5_PORTR</name>
<evidence type="ECO:0000259" key="7">
    <source>
        <dbReference type="Pfam" id="PF22794"/>
    </source>
</evidence>
<dbReference type="InterPro" id="IPR056180">
    <property type="entry name" value="ZPR1_jr_dom"/>
</dbReference>
<dbReference type="InterPro" id="IPR042451">
    <property type="entry name" value="ZPR1_A/B_dom"/>
</dbReference>
<evidence type="ECO:0000256" key="1">
    <source>
        <dbReference type="ARBA" id="ARBA00008354"/>
    </source>
</evidence>
<evidence type="ECO:0000313" key="8">
    <source>
        <dbReference type="EMBL" id="MPC09326.1"/>
    </source>
</evidence>
<keyword evidence="4" id="KW-0862">Zinc</keyword>
<dbReference type="Gene3D" id="2.20.25.420">
    <property type="entry name" value="ZPR1, zinc finger domain"/>
    <property type="match status" value="1"/>
</dbReference>
<feature type="compositionally biased region" description="Basic and acidic residues" evidence="5">
    <location>
        <begin position="195"/>
        <end position="210"/>
    </location>
</feature>
<dbReference type="Proteomes" id="UP000324222">
    <property type="component" value="Unassembled WGS sequence"/>
</dbReference>
<dbReference type="InterPro" id="IPR042452">
    <property type="entry name" value="ZPR1_Znf1/2"/>
</dbReference>
<comment type="similarity">
    <text evidence="1">Belongs to the ZPR1 family.</text>
</comment>
<dbReference type="InterPro" id="IPR004457">
    <property type="entry name" value="Znf_ZPR1"/>
</dbReference>
<feature type="domain" description="Zinc finger ZPR1-type" evidence="6">
    <location>
        <begin position="214"/>
        <end position="242"/>
    </location>
</feature>
<reference evidence="8 9" key="1">
    <citation type="submission" date="2019-05" db="EMBL/GenBank/DDBJ databases">
        <title>Another draft genome of Portunus trituberculatus and its Hox gene families provides insights of decapod evolution.</title>
        <authorList>
            <person name="Jeong J.-H."/>
            <person name="Song I."/>
            <person name="Kim S."/>
            <person name="Choi T."/>
            <person name="Kim D."/>
            <person name="Ryu S."/>
            <person name="Kim W."/>
        </authorList>
    </citation>
    <scope>NUCLEOTIDE SEQUENCE [LARGE SCALE GENOMIC DNA]</scope>
    <source>
        <tissue evidence="8">Muscle</tissue>
    </source>
</reference>
<dbReference type="PANTHER" id="PTHR10876:SF0">
    <property type="entry name" value="ZINC FINGER PROTEIN ZPR1"/>
    <property type="match status" value="1"/>
</dbReference>
<feature type="region of interest" description="Disordered" evidence="5">
    <location>
        <begin position="126"/>
        <end position="210"/>
    </location>
</feature>
<dbReference type="GO" id="GO:0008270">
    <property type="term" value="F:zinc ion binding"/>
    <property type="evidence" value="ECO:0007669"/>
    <property type="project" value="UniProtKB-KW"/>
</dbReference>
<proteinExistence type="inferred from homology"/>
<dbReference type="GO" id="GO:0005634">
    <property type="term" value="C:nucleus"/>
    <property type="evidence" value="ECO:0007669"/>
    <property type="project" value="TreeGrafter"/>
</dbReference>
<keyword evidence="9" id="KW-1185">Reference proteome</keyword>
<evidence type="ECO:0000256" key="3">
    <source>
        <dbReference type="ARBA" id="ARBA00022771"/>
    </source>
</evidence>
<evidence type="ECO:0000256" key="5">
    <source>
        <dbReference type="SAM" id="MobiDB-lite"/>
    </source>
</evidence>
<sequence>MAYRGSEDGRGNDARLVTLQLASSGDSLCCWKSPISKRLTQCAGVPSHSPASLCGAAYHVSELQHTLSNLDGKSVATLKEQSEPREVGHIGLDLPGSNISFVVIYQPCGSPLNRGFHRAWKIDDPTGNSFLENPKAPKEDPQLKRTVYKRTKEQNEILGIADEEEEDVEESTEINRTPEGEEEESELSLTEETTSEAKDDPENLKDDPENIKDEVLVFSTLCDRCSRPASTNMKVTKIPHFKVNSGTPYLLLCFHLPTP</sequence>
<dbReference type="PANTHER" id="PTHR10876">
    <property type="entry name" value="ZINC FINGER PROTEIN ZPR1"/>
    <property type="match status" value="1"/>
</dbReference>
<protein>
    <submittedName>
        <fullName evidence="8">Zinc finger protein ZPR1</fullName>
    </submittedName>
</protein>
<comment type="caution">
    <text evidence="8">The sequence shown here is derived from an EMBL/GenBank/DDBJ whole genome shotgun (WGS) entry which is preliminary data.</text>
</comment>
<organism evidence="8 9">
    <name type="scientific">Portunus trituberculatus</name>
    <name type="common">Swimming crab</name>
    <name type="synonym">Neptunus trituberculatus</name>
    <dbReference type="NCBI Taxonomy" id="210409"/>
    <lineage>
        <taxon>Eukaryota</taxon>
        <taxon>Metazoa</taxon>
        <taxon>Ecdysozoa</taxon>
        <taxon>Arthropoda</taxon>
        <taxon>Crustacea</taxon>
        <taxon>Multicrustacea</taxon>
        <taxon>Malacostraca</taxon>
        <taxon>Eumalacostraca</taxon>
        <taxon>Eucarida</taxon>
        <taxon>Decapoda</taxon>
        <taxon>Pleocyemata</taxon>
        <taxon>Brachyura</taxon>
        <taxon>Eubrachyura</taxon>
        <taxon>Portunoidea</taxon>
        <taxon>Portunidae</taxon>
        <taxon>Portuninae</taxon>
        <taxon>Portunus</taxon>
    </lineage>
</organism>
<accession>A0A5B7CLP5</accession>
<dbReference type="Gene3D" id="2.60.120.1040">
    <property type="entry name" value="ZPR1, A/B domain"/>
    <property type="match status" value="1"/>
</dbReference>
<dbReference type="Pfam" id="PF22794">
    <property type="entry name" value="jr-ZPR1"/>
    <property type="match status" value="1"/>
</dbReference>
<dbReference type="Pfam" id="PF03367">
    <property type="entry name" value="Zn_ribbon_ZPR1"/>
    <property type="match status" value="1"/>
</dbReference>
<evidence type="ECO:0000256" key="4">
    <source>
        <dbReference type="ARBA" id="ARBA00022833"/>
    </source>
</evidence>
<dbReference type="InterPro" id="IPR040141">
    <property type="entry name" value="ZPR1"/>
</dbReference>
<dbReference type="OrthoDB" id="308464at2759"/>
<evidence type="ECO:0000313" key="9">
    <source>
        <dbReference type="Proteomes" id="UP000324222"/>
    </source>
</evidence>
<dbReference type="EMBL" id="VSRR010000064">
    <property type="protein sequence ID" value="MPC09326.1"/>
    <property type="molecule type" value="Genomic_DNA"/>
</dbReference>
<keyword evidence="2" id="KW-0479">Metal-binding</keyword>
<feature type="domain" description="ZPR1 jelly-roll" evidence="7">
    <location>
        <begin position="120"/>
        <end position="160"/>
    </location>
</feature>
<evidence type="ECO:0000259" key="6">
    <source>
        <dbReference type="Pfam" id="PF03367"/>
    </source>
</evidence>
<keyword evidence="3" id="KW-0863">Zinc-finger</keyword>
<feature type="compositionally biased region" description="Acidic residues" evidence="5">
    <location>
        <begin position="161"/>
        <end position="172"/>
    </location>
</feature>
<gene>
    <name evidence="8" type="primary">ZPR1</name>
    <name evidence="8" type="ORF">E2C01_001935</name>
</gene>
<evidence type="ECO:0000256" key="2">
    <source>
        <dbReference type="ARBA" id="ARBA00022723"/>
    </source>
</evidence>